<name>A0A934KCC0_9BACT</name>
<accession>A0A934KCC0</accession>
<sequence length="470" mass="50942">MSSHREAPAISKDPVADNTDTYAFVSPDAPGTVTIITNYVPLEAPAGGPNFYEFGNDVLYRINVDNDGDARPDVTYEFRFDTRVRNPETFLYNTGPITSLNDSDWNRRQFYSVTRVRGGSTTVLGDDLASPPCNIGPRSTPAYATQLAAPAVHTIRDNIKVFAGQRREGFYVDLGSIFDLADLRPFQSLHLLPPHDNVPGVDATKAVNVHTIAIQVPIAQLTRDGSTPTNPLDAKSVIGVWGTASRRKSGVRGDDDDDVEAGPWVQVSRLANPLFNEVIVPMGHKDRWNKLAPQQDSQFLKYVQHPELAKLLPILYPTAFPNLSKYTKDRADLVAILLTGLPAGIVPGFQNFTGKTPADLLRLNVAIQPTVNEPTTAAHVLGILGGDLAGFPNGRRVFDDTVTIELRAIAGLTIPLVDSSFTPDAAAGLVSDFTYPPPSTAQIPGILQGRYITEFPYLGVPLDGFDTPAS</sequence>
<dbReference type="AlphaFoldDB" id="A0A934KCC0"/>
<comment type="caution">
    <text evidence="1">The sequence shown here is derived from an EMBL/GenBank/DDBJ whole genome shotgun (WGS) entry which is preliminary data.</text>
</comment>
<proteinExistence type="predicted"/>
<evidence type="ECO:0000313" key="1">
    <source>
        <dbReference type="EMBL" id="MBJ7599580.1"/>
    </source>
</evidence>
<keyword evidence="2" id="KW-1185">Reference proteome</keyword>
<dbReference type="Proteomes" id="UP000612893">
    <property type="component" value="Unassembled WGS sequence"/>
</dbReference>
<dbReference type="EMBL" id="JAEKNR010000157">
    <property type="protein sequence ID" value="MBJ7599580.1"/>
    <property type="molecule type" value="Genomic_DNA"/>
</dbReference>
<gene>
    <name evidence="1" type="ORF">JF922_16070</name>
</gene>
<dbReference type="RefSeq" id="WP_338203122.1">
    <property type="nucleotide sequence ID" value="NZ_JAEKNR010000157.1"/>
</dbReference>
<dbReference type="Pfam" id="PF14224">
    <property type="entry name" value="DUF4331"/>
    <property type="match status" value="1"/>
</dbReference>
<reference evidence="1" key="1">
    <citation type="submission" date="2020-10" db="EMBL/GenBank/DDBJ databases">
        <title>Ca. Dormibacterota MAGs.</title>
        <authorList>
            <person name="Montgomery K."/>
        </authorList>
    </citation>
    <scope>NUCLEOTIDE SEQUENCE [LARGE SCALE GENOMIC DNA]</scope>
    <source>
        <strain evidence="1">SC8812_S17_10</strain>
    </source>
</reference>
<protein>
    <submittedName>
        <fullName evidence="1">DUF4331 domain-containing protein</fullName>
    </submittedName>
</protein>
<dbReference type="InterPro" id="IPR025566">
    <property type="entry name" value="DUF4331"/>
</dbReference>
<evidence type="ECO:0000313" key="2">
    <source>
        <dbReference type="Proteomes" id="UP000612893"/>
    </source>
</evidence>
<organism evidence="1 2">
    <name type="scientific">Candidatus Nephthysia bennettiae</name>
    <dbReference type="NCBI Taxonomy" id="3127016"/>
    <lineage>
        <taxon>Bacteria</taxon>
        <taxon>Bacillati</taxon>
        <taxon>Candidatus Dormiibacterota</taxon>
        <taxon>Candidatus Dormibacteria</taxon>
        <taxon>Candidatus Dormibacterales</taxon>
        <taxon>Candidatus Dormibacteraceae</taxon>
        <taxon>Candidatus Nephthysia</taxon>
    </lineage>
</organism>